<keyword evidence="2" id="KW-1185">Reference proteome</keyword>
<dbReference type="EMBL" id="LSYS01006159">
    <property type="protein sequence ID" value="OPJ75905.1"/>
    <property type="molecule type" value="Genomic_DNA"/>
</dbReference>
<evidence type="ECO:0000313" key="1">
    <source>
        <dbReference type="EMBL" id="OPJ75905.1"/>
    </source>
</evidence>
<dbReference type="Proteomes" id="UP000190648">
    <property type="component" value="Unassembled WGS sequence"/>
</dbReference>
<comment type="caution">
    <text evidence="1">The sequence shown here is derived from an EMBL/GenBank/DDBJ whole genome shotgun (WGS) entry which is preliminary data.</text>
</comment>
<accession>A0A1V4JV22</accession>
<reference evidence="1 2" key="1">
    <citation type="submission" date="2016-02" db="EMBL/GenBank/DDBJ databases">
        <title>Band-tailed pigeon sequencing and assembly.</title>
        <authorList>
            <person name="Soares A.E."/>
            <person name="Novak B.J."/>
            <person name="Rice E.S."/>
            <person name="O'Connell B."/>
            <person name="Chang D."/>
            <person name="Weber S."/>
            <person name="Shapiro B."/>
        </authorList>
    </citation>
    <scope>NUCLEOTIDE SEQUENCE [LARGE SCALE GENOMIC DNA]</scope>
    <source>
        <strain evidence="1">BTP2013</strain>
        <tissue evidence="1">Blood</tissue>
    </source>
</reference>
<gene>
    <name evidence="1" type="ORF">AV530_012042</name>
</gene>
<name>A0A1V4JV22_PATFA</name>
<organism evidence="1 2">
    <name type="scientific">Patagioenas fasciata monilis</name>
    <dbReference type="NCBI Taxonomy" id="372326"/>
    <lineage>
        <taxon>Eukaryota</taxon>
        <taxon>Metazoa</taxon>
        <taxon>Chordata</taxon>
        <taxon>Craniata</taxon>
        <taxon>Vertebrata</taxon>
        <taxon>Euteleostomi</taxon>
        <taxon>Archelosauria</taxon>
        <taxon>Archosauria</taxon>
        <taxon>Dinosauria</taxon>
        <taxon>Saurischia</taxon>
        <taxon>Theropoda</taxon>
        <taxon>Coelurosauria</taxon>
        <taxon>Aves</taxon>
        <taxon>Neognathae</taxon>
        <taxon>Neoaves</taxon>
        <taxon>Columbimorphae</taxon>
        <taxon>Columbiformes</taxon>
        <taxon>Columbidae</taxon>
        <taxon>Patagioenas</taxon>
    </lineage>
</organism>
<sequence length="79" mass="8888">MTFSKSLSCTTSKIQSKGDNVMKMIRKMGSAYFKLSIVSTRPRYRNSRHLYFLSVTQKIPVVSPNAITVIITKDVGCLI</sequence>
<protein>
    <submittedName>
        <fullName evidence="1">Uncharacterized protein</fullName>
    </submittedName>
</protein>
<proteinExistence type="predicted"/>
<dbReference type="AlphaFoldDB" id="A0A1V4JV22"/>
<evidence type="ECO:0000313" key="2">
    <source>
        <dbReference type="Proteomes" id="UP000190648"/>
    </source>
</evidence>